<dbReference type="PROSITE" id="PS00018">
    <property type="entry name" value="EF_HAND_1"/>
    <property type="match status" value="1"/>
</dbReference>
<keyword evidence="7" id="KW-0106">Calcium</keyword>
<organism evidence="18 19">
    <name type="scientific">Geodia barretti</name>
    <name type="common">Barrett's horny sponge</name>
    <dbReference type="NCBI Taxonomy" id="519541"/>
    <lineage>
        <taxon>Eukaryota</taxon>
        <taxon>Metazoa</taxon>
        <taxon>Porifera</taxon>
        <taxon>Demospongiae</taxon>
        <taxon>Heteroscleromorpha</taxon>
        <taxon>Tetractinellida</taxon>
        <taxon>Astrophorina</taxon>
        <taxon>Geodiidae</taxon>
        <taxon>Geodia</taxon>
    </lineage>
</organism>
<evidence type="ECO:0000313" key="18">
    <source>
        <dbReference type="EMBL" id="CAI8034715.1"/>
    </source>
</evidence>
<dbReference type="Pfam" id="PF01553">
    <property type="entry name" value="Acyltransferase"/>
    <property type="match status" value="1"/>
</dbReference>
<dbReference type="PROSITE" id="PS50222">
    <property type="entry name" value="EF_HAND_2"/>
    <property type="match status" value="1"/>
</dbReference>
<evidence type="ECO:0000256" key="12">
    <source>
        <dbReference type="ARBA" id="ARBA00023264"/>
    </source>
</evidence>
<dbReference type="Pfam" id="PF13833">
    <property type="entry name" value="EF-hand_8"/>
    <property type="match status" value="1"/>
</dbReference>
<keyword evidence="5" id="KW-0808">Transferase</keyword>
<evidence type="ECO:0000256" key="1">
    <source>
        <dbReference type="ARBA" id="ARBA00004370"/>
    </source>
</evidence>
<feature type="region of interest" description="Disordered" evidence="15">
    <location>
        <begin position="1"/>
        <end position="22"/>
    </location>
</feature>
<dbReference type="CDD" id="cd07991">
    <property type="entry name" value="LPLAT_LPCAT1-like"/>
    <property type="match status" value="1"/>
</dbReference>
<evidence type="ECO:0000256" key="11">
    <source>
        <dbReference type="ARBA" id="ARBA00023209"/>
    </source>
</evidence>
<feature type="transmembrane region" description="Helical" evidence="16">
    <location>
        <begin position="60"/>
        <end position="80"/>
    </location>
</feature>
<name>A0AA35SR35_GEOBA</name>
<evidence type="ECO:0000256" key="9">
    <source>
        <dbReference type="ARBA" id="ARBA00023098"/>
    </source>
</evidence>
<dbReference type="InterPro" id="IPR018247">
    <property type="entry name" value="EF_Hand_1_Ca_BS"/>
</dbReference>
<dbReference type="Gene3D" id="1.10.238.10">
    <property type="entry name" value="EF-hand"/>
    <property type="match status" value="1"/>
</dbReference>
<keyword evidence="11" id="KW-0594">Phospholipid biosynthesis</keyword>
<gene>
    <name evidence="18" type="ORF">GBAR_LOCUS19516</name>
</gene>
<comment type="subcellular location">
    <subcellularLocation>
        <location evidence="1">Membrane</location>
    </subcellularLocation>
</comment>
<protein>
    <submittedName>
        <fullName evidence="18">Lysophosphatidylcholine acyltransferase 1</fullName>
    </submittedName>
</protein>
<dbReference type="AlphaFoldDB" id="A0AA35SR35"/>
<feature type="domain" description="EF-hand" evidence="17">
    <location>
        <begin position="354"/>
        <end position="389"/>
    </location>
</feature>
<dbReference type="InterPro" id="IPR002048">
    <property type="entry name" value="EF_hand_dom"/>
</dbReference>
<comment type="caution">
    <text evidence="18">The sequence shown here is derived from an EMBL/GenBank/DDBJ whole genome shotgun (WGS) entry which is preliminary data.</text>
</comment>
<evidence type="ECO:0000259" key="17">
    <source>
        <dbReference type="PROSITE" id="PS50222"/>
    </source>
</evidence>
<keyword evidence="12" id="KW-1208">Phospholipid metabolism</keyword>
<dbReference type="Proteomes" id="UP001174909">
    <property type="component" value="Unassembled WGS sequence"/>
</dbReference>
<evidence type="ECO:0000256" key="2">
    <source>
        <dbReference type="ARBA" id="ARBA00005074"/>
    </source>
</evidence>
<dbReference type="InterPro" id="IPR002123">
    <property type="entry name" value="Plipid/glycerol_acylTrfase"/>
</dbReference>
<dbReference type="SMART" id="SM00563">
    <property type="entry name" value="PlsC"/>
    <property type="match status" value="1"/>
</dbReference>
<dbReference type="GO" id="GO:0005509">
    <property type="term" value="F:calcium ion binding"/>
    <property type="evidence" value="ECO:0007669"/>
    <property type="project" value="InterPro"/>
</dbReference>
<dbReference type="GO" id="GO:0008654">
    <property type="term" value="P:phospholipid biosynthetic process"/>
    <property type="evidence" value="ECO:0007669"/>
    <property type="project" value="UniProtKB-KW"/>
</dbReference>
<dbReference type="InterPro" id="IPR011992">
    <property type="entry name" value="EF-hand-dom_pair"/>
</dbReference>
<keyword evidence="8 16" id="KW-1133">Transmembrane helix</keyword>
<evidence type="ECO:0000256" key="8">
    <source>
        <dbReference type="ARBA" id="ARBA00022989"/>
    </source>
</evidence>
<feature type="compositionally biased region" description="Low complexity" evidence="15">
    <location>
        <begin position="1"/>
        <end position="19"/>
    </location>
</feature>
<keyword evidence="6 16" id="KW-0812">Transmembrane</keyword>
<comment type="pathway">
    <text evidence="14">Phospholipid metabolism.</text>
</comment>
<dbReference type="GO" id="GO:0042171">
    <property type="term" value="F:lysophosphatidic acid acyltransferase activity"/>
    <property type="evidence" value="ECO:0007669"/>
    <property type="project" value="TreeGrafter"/>
</dbReference>
<keyword evidence="10 16" id="KW-0472">Membrane</keyword>
<dbReference type="GO" id="GO:0005783">
    <property type="term" value="C:endoplasmic reticulum"/>
    <property type="evidence" value="ECO:0007669"/>
    <property type="project" value="TreeGrafter"/>
</dbReference>
<evidence type="ECO:0000256" key="7">
    <source>
        <dbReference type="ARBA" id="ARBA00022837"/>
    </source>
</evidence>
<keyword evidence="19" id="KW-1185">Reference proteome</keyword>
<evidence type="ECO:0000256" key="13">
    <source>
        <dbReference type="ARBA" id="ARBA00023315"/>
    </source>
</evidence>
<evidence type="ECO:0000256" key="6">
    <source>
        <dbReference type="ARBA" id="ARBA00022692"/>
    </source>
</evidence>
<dbReference type="SUPFAM" id="SSF69593">
    <property type="entry name" value="Glycerol-3-phosphate (1)-acyltransferase"/>
    <property type="match status" value="1"/>
</dbReference>
<sequence>MGGSASSSSYQEPSEGSQSCAEHCGDAQQNVNPFFYRPRMTPLDWVKVVFNTFWLLPLRLVLFVIPSFCLGVCLCILSILGDSLDEKNPRPLRGWRRFLVSDIGTRVDRLLLFGCGFHWIRVRGKPATAAEAPIIVASPHASVFDMFIISLFHLPTFVAKSEASSVPILGYLVTHTMRAIYVSRDNPASRRECTDEILRRAKDSAAGWPKILIFPEATTHSTEVLLEYKKGAFLPSVPVQAVAIKYQNRSNTMVWSDRGTGLIASIYLTLCQFHNSLEVEFLPVHHTTPEEAANPEVFAENVRKEVSRATGIPTSHYSVEDLLMCRKAEQLGLPFHSGLISFPCLNREFQLGLPQAKYWLERFSEMDRDKDGFITSEDFCHYLAVPTDACSLAVFSALRNKQASEGGLNFRHYLYRVLRMSLPFTTDEKLLQMFQFFDSENKGQVTLSDISSRLPVQWTRNSDHYRGNPPPRQRGYNLCGCGRQQLPRRLNCAPQQASLPESMNYDEFCSALKKNPEYLLLFNECQVAAISSNSHGSGFHDNTISAELLAVSVES</sequence>
<proteinExistence type="inferred from homology"/>
<accession>A0AA35SR35</accession>
<dbReference type="PANTHER" id="PTHR23063:SF52">
    <property type="entry name" value="LYSOPHOSPHATIDYLCHOLINE ACYLTRANSFERASE"/>
    <property type="match status" value="1"/>
</dbReference>
<evidence type="ECO:0000256" key="3">
    <source>
        <dbReference type="ARBA" id="ARBA00008655"/>
    </source>
</evidence>
<comment type="pathway">
    <text evidence="2">Lipid metabolism; phospholipid metabolism.</text>
</comment>
<evidence type="ECO:0000256" key="14">
    <source>
        <dbReference type="ARBA" id="ARBA00025707"/>
    </source>
</evidence>
<dbReference type="GO" id="GO:0016020">
    <property type="term" value="C:membrane"/>
    <property type="evidence" value="ECO:0007669"/>
    <property type="project" value="UniProtKB-SubCell"/>
</dbReference>
<comment type="similarity">
    <text evidence="3">Belongs to the 1-acyl-sn-glycerol-3-phosphate acyltransferase family.</text>
</comment>
<reference evidence="18" key="1">
    <citation type="submission" date="2023-03" db="EMBL/GenBank/DDBJ databases">
        <authorList>
            <person name="Steffen K."/>
            <person name="Cardenas P."/>
        </authorList>
    </citation>
    <scope>NUCLEOTIDE SEQUENCE</scope>
</reference>
<dbReference type="PANTHER" id="PTHR23063">
    <property type="entry name" value="PHOSPHOLIPID ACYLTRANSFERASE"/>
    <property type="match status" value="1"/>
</dbReference>
<dbReference type="SMART" id="SM00054">
    <property type="entry name" value="EFh"/>
    <property type="match status" value="2"/>
</dbReference>
<evidence type="ECO:0000256" key="5">
    <source>
        <dbReference type="ARBA" id="ARBA00022679"/>
    </source>
</evidence>
<dbReference type="GO" id="GO:0008374">
    <property type="term" value="F:O-acyltransferase activity"/>
    <property type="evidence" value="ECO:0007669"/>
    <property type="project" value="InterPro"/>
</dbReference>
<keyword evidence="4" id="KW-0444">Lipid biosynthesis</keyword>
<dbReference type="EMBL" id="CASHTH010002751">
    <property type="protein sequence ID" value="CAI8034715.1"/>
    <property type="molecule type" value="Genomic_DNA"/>
</dbReference>
<evidence type="ECO:0000256" key="16">
    <source>
        <dbReference type="SAM" id="Phobius"/>
    </source>
</evidence>
<dbReference type="InterPro" id="IPR045252">
    <property type="entry name" value="LPCAT1-like"/>
</dbReference>
<dbReference type="SUPFAM" id="SSF47473">
    <property type="entry name" value="EF-hand"/>
    <property type="match status" value="1"/>
</dbReference>
<keyword evidence="13 18" id="KW-0012">Acyltransferase</keyword>
<keyword evidence="9" id="KW-0443">Lipid metabolism</keyword>
<evidence type="ECO:0000313" key="19">
    <source>
        <dbReference type="Proteomes" id="UP001174909"/>
    </source>
</evidence>
<evidence type="ECO:0000256" key="15">
    <source>
        <dbReference type="SAM" id="MobiDB-lite"/>
    </source>
</evidence>
<evidence type="ECO:0000256" key="4">
    <source>
        <dbReference type="ARBA" id="ARBA00022516"/>
    </source>
</evidence>
<evidence type="ECO:0000256" key="10">
    <source>
        <dbReference type="ARBA" id="ARBA00023136"/>
    </source>
</evidence>